<name>A0A1J4JC39_9EUKA</name>
<evidence type="ECO:0000313" key="9">
    <source>
        <dbReference type="EMBL" id="OHS96770.1"/>
    </source>
</evidence>
<evidence type="ECO:0000256" key="1">
    <source>
        <dbReference type="ARBA" id="ARBA00004123"/>
    </source>
</evidence>
<proteinExistence type="predicted"/>
<dbReference type="AlphaFoldDB" id="A0A1J4JC39"/>
<dbReference type="RefSeq" id="XP_068349907.1">
    <property type="nucleotide sequence ID" value="XM_068511167.1"/>
</dbReference>
<gene>
    <name evidence="9" type="ORF">TRFO_36990</name>
</gene>
<feature type="region of interest" description="Disordered" evidence="7">
    <location>
        <begin position="107"/>
        <end position="130"/>
    </location>
</feature>
<comment type="subcellular location">
    <subcellularLocation>
        <location evidence="1">Nucleus</location>
    </subcellularLocation>
</comment>
<dbReference type="InterPro" id="IPR003593">
    <property type="entry name" value="AAA+_ATPase"/>
</dbReference>
<dbReference type="InterPro" id="IPR053016">
    <property type="entry name" value="CTF18-RFC_complex"/>
</dbReference>
<keyword evidence="10" id="KW-1185">Reference proteome</keyword>
<accession>A0A1J4JC39</accession>
<keyword evidence="2" id="KW-0547">Nucleotide-binding</keyword>
<evidence type="ECO:0000256" key="5">
    <source>
        <dbReference type="ARBA" id="ARBA00023242"/>
    </source>
</evidence>
<sequence length="615" mass="70062">MAFQEEDLSIYNQRRTHLLNSLRATSFSGRQITVPKYDYMPPYFERTPEYNVTWNENPPLDDIVLKESNAKSFIEKYSAKSYSDLLSDEKANREVLNWLRQFKQPGKKKKEKEFRKRSSRKREAAAAAAEDGKSKKFSHILILSGPSGCGKSTLIRVASEIYHYHIIELNASEDTKNERNQILLQNQLDFEPVFGKKTSPLLVLEEMDGSGTITDSVIKAVMNLHGKPVIVVVNNLYAPGLRTLRSQADVVKMEAPTSSKFITRLRKIADMEGIQYIPKAIVDIAEQSRFDMRTALNTLQFLSIRQPVTPEMVQLMPVGVKNATFTYFDIITQIFSMSSKLEDTLLSLESFGDNNLIAAGILENLENIKATGPAGRRIADVLDNLSFADTAYGEIAELGFACVPKLVGISHVNRQLNYPTDSLTRENTFKKNQKLLIGKIKQYTQLLSGYMDPDQQVLNALGMRGNDKLRNDFVSFHKAINVTYKKGLTGYYTSEPDIDSLLVYNRTFNYNNNYVVTGKLSKFRELIQREIEKDTVKVTKELLSTTSGYRIEDKLKKNRSNPKSTIARDFWGNKIEIGLSQLSVDKRPSMYYRYNEGFTNAVRRVVMLERILEPK</sequence>
<evidence type="ECO:0000256" key="7">
    <source>
        <dbReference type="SAM" id="MobiDB-lite"/>
    </source>
</evidence>
<dbReference type="InterPro" id="IPR047854">
    <property type="entry name" value="RFC_lid"/>
</dbReference>
<dbReference type="SMART" id="SM00382">
    <property type="entry name" value="AAA"/>
    <property type="match status" value="1"/>
</dbReference>
<dbReference type="PANTHER" id="PTHR46765:SF1">
    <property type="entry name" value="P-LOOP CONTAINING NUCLEOSIDE TRIPHOSPHATE HYDROLASES SUPERFAMILY PROTEIN"/>
    <property type="match status" value="1"/>
</dbReference>
<dbReference type="GO" id="GO:0005634">
    <property type="term" value="C:nucleus"/>
    <property type="evidence" value="ECO:0007669"/>
    <property type="project" value="UniProtKB-SubCell"/>
</dbReference>
<keyword evidence="4" id="KW-0238">DNA-binding</keyword>
<protein>
    <submittedName>
        <fullName evidence="9">ATPase, AAA family protein</fullName>
    </submittedName>
</protein>
<feature type="domain" description="AAA+ ATPase" evidence="8">
    <location>
        <begin position="137"/>
        <end position="254"/>
    </location>
</feature>
<dbReference type="Gene3D" id="3.40.50.300">
    <property type="entry name" value="P-loop containing nucleotide triphosphate hydrolases"/>
    <property type="match status" value="1"/>
</dbReference>
<comment type="caution">
    <text evidence="9">The sequence shown here is derived from an EMBL/GenBank/DDBJ whole genome shotgun (WGS) entry which is preliminary data.</text>
</comment>
<evidence type="ECO:0000256" key="2">
    <source>
        <dbReference type="ARBA" id="ARBA00022741"/>
    </source>
</evidence>
<dbReference type="Proteomes" id="UP000179807">
    <property type="component" value="Unassembled WGS sequence"/>
</dbReference>
<evidence type="ECO:0000259" key="8">
    <source>
        <dbReference type="SMART" id="SM00382"/>
    </source>
</evidence>
<dbReference type="VEuPathDB" id="TrichDB:TRFO_36990"/>
<evidence type="ECO:0000313" key="10">
    <source>
        <dbReference type="Proteomes" id="UP000179807"/>
    </source>
</evidence>
<dbReference type="InterPro" id="IPR027417">
    <property type="entry name" value="P-loop_NTPase"/>
</dbReference>
<keyword evidence="3" id="KW-0067">ATP-binding</keyword>
<reference evidence="9" key="1">
    <citation type="submission" date="2016-10" db="EMBL/GenBank/DDBJ databases">
        <authorList>
            <person name="Benchimol M."/>
            <person name="Almeida L.G."/>
            <person name="Vasconcelos A.T."/>
            <person name="Perreira-Neves A."/>
            <person name="Rosa I.A."/>
            <person name="Tasca T."/>
            <person name="Bogo M.R."/>
            <person name="de Souza W."/>
        </authorList>
    </citation>
    <scope>NUCLEOTIDE SEQUENCE [LARGE SCALE GENOMIC DNA]</scope>
    <source>
        <strain evidence="9">K</strain>
    </source>
</reference>
<dbReference type="PANTHER" id="PTHR46765">
    <property type="entry name" value="P-LOOP CONTAINING NUCLEOSIDE TRIPHOSPHATE HYDROLASES SUPERFAMILY PROTEIN"/>
    <property type="match status" value="1"/>
</dbReference>
<dbReference type="GO" id="GO:0005524">
    <property type="term" value="F:ATP binding"/>
    <property type="evidence" value="ECO:0007669"/>
    <property type="project" value="UniProtKB-KW"/>
</dbReference>
<keyword evidence="5" id="KW-0539">Nucleus</keyword>
<evidence type="ECO:0000256" key="3">
    <source>
        <dbReference type="ARBA" id="ARBA00022840"/>
    </source>
</evidence>
<dbReference type="SUPFAM" id="SSF52540">
    <property type="entry name" value="P-loop containing nucleoside triphosphate hydrolases"/>
    <property type="match status" value="1"/>
</dbReference>
<dbReference type="EMBL" id="MLAK01001153">
    <property type="protein sequence ID" value="OHS96770.1"/>
    <property type="molecule type" value="Genomic_DNA"/>
</dbReference>
<evidence type="ECO:0000256" key="6">
    <source>
        <dbReference type="ARBA" id="ARBA00023306"/>
    </source>
</evidence>
<keyword evidence="6" id="KW-0131">Cell cycle</keyword>
<dbReference type="Pfam" id="PF03215">
    <property type="entry name" value="Rad17"/>
    <property type="match status" value="1"/>
</dbReference>
<feature type="compositionally biased region" description="Basic and acidic residues" evidence="7">
    <location>
        <begin position="111"/>
        <end position="130"/>
    </location>
</feature>
<dbReference type="GeneID" id="94845871"/>
<dbReference type="GO" id="GO:0003677">
    <property type="term" value="F:DNA binding"/>
    <property type="evidence" value="ECO:0007669"/>
    <property type="project" value="UniProtKB-KW"/>
</dbReference>
<organism evidence="9 10">
    <name type="scientific">Tritrichomonas foetus</name>
    <dbReference type="NCBI Taxonomy" id="1144522"/>
    <lineage>
        <taxon>Eukaryota</taxon>
        <taxon>Metamonada</taxon>
        <taxon>Parabasalia</taxon>
        <taxon>Tritrichomonadida</taxon>
        <taxon>Tritrichomonadidae</taxon>
        <taxon>Tritrichomonas</taxon>
    </lineage>
</organism>
<dbReference type="OrthoDB" id="2195431at2759"/>
<dbReference type="CDD" id="cd18140">
    <property type="entry name" value="HLD_clamp_RFC"/>
    <property type="match status" value="1"/>
</dbReference>
<dbReference type="Gene3D" id="1.10.8.60">
    <property type="match status" value="1"/>
</dbReference>
<evidence type="ECO:0000256" key="4">
    <source>
        <dbReference type="ARBA" id="ARBA00023125"/>
    </source>
</evidence>